<dbReference type="OrthoDB" id="5374070at2759"/>
<dbReference type="AlphaFoldDB" id="A0A0D2ENQ3"/>
<evidence type="ECO:0000313" key="2">
    <source>
        <dbReference type="EMBL" id="KIW75982.1"/>
    </source>
</evidence>
<organism evidence="2 3">
    <name type="scientific">Fonsecaea pedrosoi CBS 271.37</name>
    <dbReference type="NCBI Taxonomy" id="1442368"/>
    <lineage>
        <taxon>Eukaryota</taxon>
        <taxon>Fungi</taxon>
        <taxon>Dikarya</taxon>
        <taxon>Ascomycota</taxon>
        <taxon>Pezizomycotina</taxon>
        <taxon>Eurotiomycetes</taxon>
        <taxon>Chaetothyriomycetidae</taxon>
        <taxon>Chaetothyriales</taxon>
        <taxon>Herpotrichiellaceae</taxon>
        <taxon>Fonsecaea</taxon>
    </lineage>
</organism>
<evidence type="ECO:0000256" key="1">
    <source>
        <dbReference type="SAM" id="MobiDB-lite"/>
    </source>
</evidence>
<sequence length="537" mass="60105">MDKSPSARVIDQAQDLYQLMVSFSQTLLAHSDRDLDHVRLRTDANLLKLSTWKQSWSLDSTALSEADHENSLWGKDGFRSVAERLELIGAECQEIQRILRAYGQASVKGSNKALHRWKSLMRKERKLRPVDLRDLQERTDSLSRSLDNLSALSDLHFQAHHKIAPSLISAKSEDALLREIVRSKGESTRLYTACTRRNLDLNLEIDLFCHEWTQLSSRQRYRERSRGYHFYFKTGDTQEMQELVIGPLKDEATARAIGGEQSPLYSESDLLQALKAAKPTAGTGSVFQLADSGSAATFYYRIERVKRPLMVEGGPLPFANLSDLGKGDHKIAIRLNLREKLGLAYKVAEFGMFHLGTPWLSHLSSQNIKSIPSSTSGQRYVVLIRQQGPGSPSGDVLKTSVRPQLFQLGILLFEIALGDRLYASDLKSPEQRAERFVLVARIMGNEYRKACEFLLSRGEDVGAQTRFQHRQSADKVAIVATGEKQGEDAGERRDSHGSNEAPIDPSQVEQDLSSNPEDTPLEGTVEFLNPSIGIVSV</sequence>
<feature type="region of interest" description="Disordered" evidence="1">
    <location>
        <begin position="482"/>
        <end position="526"/>
    </location>
</feature>
<feature type="compositionally biased region" description="Basic and acidic residues" evidence="1">
    <location>
        <begin position="484"/>
        <end position="497"/>
    </location>
</feature>
<reference evidence="2 3" key="1">
    <citation type="submission" date="2015-01" db="EMBL/GenBank/DDBJ databases">
        <title>The Genome Sequence of Fonsecaea pedrosoi CBS 271.37.</title>
        <authorList>
            <consortium name="The Broad Institute Genomics Platform"/>
            <person name="Cuomo C."/>
            <person name="de Hoog S."/>
            <person name="Gorbushina A."/>
            <person name="Stielow B."/>
            <person name="Teixiera M."/>
            <person name="Abouelleil A."/>
            <person name="Chapman S.B."/>
            <person name="Priest M."/>
            <person name="Young S.K."/>
            <person name="Wortman J."/>
            <person name="Nusbaum C."/>
            <person name="Birren B."/>
        </authorList>
    </citation>
    <scope>NUCLEOTIDE SEQUENCE [LARGE SCALE GENOMIC DNA]</scope>
    <source>
        <strain evidence="2 3">CBS 271.37</strain>
    </source>
</reference>
<dbReference type="Proteomes" id="UP000053029">
    <property type="component" value="Unassembled WGS sequence"/>
</dbReference>
<dbReference type="GeneID" id="25310217"/>
<dbReference type="RefSeq" id="XP_013279790.1">
    <property type="nucleotide sequence ID" value="XM_013424336.1"/>
</dbReference>
<dbReference type="EMBL" id="KN846975">
    <property type="protein sequence ID" value="KIW75982.1"/>
    <property type="molecule type" value="Genomic_DNA"/>
</dbReference>
<gene>
    <name evidence="2" type="ORF">Z517_10727</name>
</gene>
<evidence type="ECO:0000313" key="3">
    <source>
        <dbReference type="Proteomes" id="UP000053029"/>
    </source>
</evidence>
<dbReference type="HOGENOM" id="CLU_507174_0_0_1"/>
<accession>A0A0D2ENQ3</accession>
<keyword evidence="3" id="KW-1185">Reference proteome</keyword>
<dbReference type="VEuPathDB" id="FungiDB:Z517_10727"/>
<feature type="compositionally biased region" description="Polar residues" evidence="1">
    <location>
        <begin position="507"/>
        <end position="517"/>
    </location>
</feature>
<proteinExistence type="predicted"/>
<name>A0A0D2ENQ3_9EURO</name>
<protein>
    <submittedName>
        <fullName evidence="2">Uncharacterized protein</fullName>
    </submittedName>
</protein>